<accession>A0AA97KPY8</accession>
<dbReference type="GO" id="GO:0004222">
    <property type="term" value="F:metalloendopeptidase activity"/>
    <property type="evidence" value="ECO:0007669"/>
    <property type="project" value="InterPro"/>
</dbReference>
<keyword evidence="16" id="KW-1185">Reference proteome</keyword>
<protein>
    <submittedName>
        <fullName evidence="17">Disintegrin and metalloproteinase domain-containing protein 20-like</fullName>
    </submittedName>
</protein>
<dbReference type="InterPro" id="IPR036436">
    <property type="entry name" value="Disintegrin_dom_sf"/>
</dbReference>
<evidence type="ECO:0000313" key="17">
    <source>
        <dbReference type="RefSeq" id="XP_054825918.1"/>
    </source>
</evidence>
<keyword evidence="12" id="KW-0812">Transmembrane</keyword>
<dbReference type="PROSITE" id="PS50214">
    <property type="entry name" value="DISINTEGRIN_2"/>
    <property type="match status" value="1"/>
</dbReference>
<dbReference type="Pfam" id="PF08516">
    <property type="entry name" value="ADAM_CR"/>
    <property type="match status" value="1"/>
</dbReference>
<dbReference type="SUPFAM" id="SSF55486">
    <property type="entry name" value="Metalloproteases ('zincins'), catalytic domain"/>
    <property type="match status" value="1"/>
</dbReference>
<comment type="cofactor">
    <cofactor evidence="1">
        <name>Zn(2+)</name>
        <dbReference type="ChEBI" id="CHEBI:29105"/>
    </cofactor>
</comment>
<dbReference type="Proteomes" id="UP001190640">
    <property type="component" value="Chromosome 2"/>
</dbReference>
<evidence type="ECO:0000256" key="10">
    <source>
        <dbReference type="PROSITE-ProRule" id="PRU00068"/>
    </source>
</evidence>
<dbReference type="InterPro" id="IPR002870">
    <property type="entry name" value="Peptidase_M12B_N"/>
</dbReference>
<dbReference type="SMART" id="SM00608">
    <property type="entry name" value="ACR"/>
    <property type="match status" value="1"/>
</dbReference>
<dbReference type="GO" id="GO:0046872">
    <property type="term" value="F:metal ion binding"/>
    <property type="evidence" value="ECO:0007669"/>
    <property type="project" value="UniProtKB-KW"/>
</dbReference>
<dbReference type="PROSITE" id="PS50215">
    <property type="entry name" value="ADAM_MEPRO"/>
    <property type="match status" value="1"/>
</dbReference>
<feature type="chain" id="PRO_5041692690" evidence="13">
    <location>
        <begin position="21"/>
        <end position="719"/>
    </location>
</feature>
<dbReference type="GO" id="GO:0005576">
    <property type="term" value="C:extracellular region"/>
    <property type="evidence" value="ECO:0007669"/>
    <property type="project" value="UniProtKB-SubCell"/>
</dbReference>
<feature type="disulfide bond" evidence="11">
    <location>
        <begin position="350"/>
        <end position="355"/>
    </location>
</feature>
<feature type="domain" description="Peptidase M12B" evidence="15">
    <location>
        <begin position="198"/>
        <end position="391"/>
    </location>
</feature>
<evidence type="ECO:0000256" key="1">
    <source>
        <dbReference type="ARBA" id="ARBA00001947"/>
    </source>
</evidence>
<keyword evidence="6" id="KW-0378">Hydrolase</keyword>
<dbReference type="GO" id="GO:0006508">
    <property type="term" value="P:proteolysis"/>
    <property type="evidence" value="ECO:0007669"/>
    <property type="project" value="InterPro"/>
</dbReference>
<evidence type="ECO:0000256" key="13">
    <source>
        <dbReference type="SAM" id="SignalP"/>
    </source>
</evidence>
<dbReference type="GO" id="GO:1990913">
    <property type="term" value="C:sperm head plasma membrane"/>
    <property type="evidence" value="ECO:0007669"/>
    <property type="project" value="TreeGrafter"/>
</dbReference>
<feature type="transmembrane region" description="Helical" evidence="12">
    <location>
        <begin position="675"/>
        <end position="700"/>
    </location>
</feature>
<dbReference type="RefSeq" id="XP_054825918.1">
    <property type="nucleotide sequence ID" value="XM_054969943.1"/>
</dbReference>
<keyword evidence="5 11" id="KW-0479">Metal-binding</keyword>
<name>A0AA97KPY8_EUBMA</name>
<keyword evidence="8 11" id="KW-1015">Disulfide bond</keyword>
<evidence type="ECO:0000256" key="8">
    <source>
        <dbReference type="ARBA" id="ARBA00023157"/>
    </source>
</evidence>
<keyword evidence="12" id="KW-0472">Membrane</keyword>
<dbReference type="PANTHER" id="PTHR11905">
    <property type="entry name" value="ADAM A DISINTEGRIN AND METALLOPROTEASE DOMAIN"/>
    <property type="match status" value="1"/>
</dbReference>
<dbReference type="Gene3D" id="4.10.70.10">
    <property type="entry name" value="Disintegrin domain"/>
    <property type="match status" value="1"/>
</dbReference>
<evidence type="ECO:0000256" key="5">
    <source>
        <dbReference type="ARBA" id="ARBA00022723"/>
    </source>
</evidence>
<dbReference type="InterPro" id="IPR024079">
    <property type="entry name" value="MetalloPept_cat_dom_sf"/>
</dbReference>
<evidence type="ECO:0000259" key="14">
    <source>
        <dbReference type="PROSITE" id="PS50214"/>
    </source>
</evidence>
<dbReference type="GO" id="GO:0009897">
    <property type="term" value="C:external side of plasma membrane"/>
    <property type="evidence" value="ECO:0007669"/>
    <property type="project" value="TreeGrafter"/>
</dbReference>
<dbReference type="PANTHER" id="PTHR11905:SF251">
    <property type="entry name" value="MEDIATOR COMPLEX SUBUNIT 6"/>
    <property type="match status" value="1"/>
</dbReference>
<dbReference type="InterPro" id="IPR034027">
    <property type="entry name" value="Reprolysin_adamalysin"/>
</dbReference>
<keyword evidence="9" id="KW-1199">Hemostasis impairing toxin</keyword>
<dbReference type="SUPFAM" id="SSF57552">
    <property type="entry name" value="Blood coagulation inhibitor (disintegrin)"/>
    <property type="match status" value="1"/>
</dbReference>
<dbReference type="Pfam" id="PF00200">
    <property type="entry name" value="Disintegrin"/>
    <property type="match status" value="1"/>
</dbReference>
<dbReference type="InterPro" id="IPR006586">
    <property type="entry name" value="ADAM_Cys-rich"/>
</dbReference>
<comment type="subcellular location">
    <subcellularLocation>
        <location evidence="2">Secreted</location>
    </subcellularLocation>
</comment>
<dbReference type="InterPro" id="IPR018358">
    <property type="entry name" value="Disintegrin_CS"/>
</dbReference>
<dbReference type="GO" id="GO:0008584">
    <property type="term" value="P:male gonad development"/>
    <property type="evidence" value="ECO:0007669"/>
    <property type="project" value="TreeGrafter"/>
</dbReference>
<dbReference type="CDD" id="cd04269">
    <property type="entry name" value="ZnMc_adamalysin_II_like"/>
    <property type="match status" value="1"/>
</dbReference>
<dbReference type="InterPro" id="IPR001762">
    <property type="entry name" value="Disintegrin_dom"/>
</dbReference>
<evidence type="ECO:0000256" key="7">
    <source>
        <dbReference type="ARBA" id="ARBA00022833"/>
    </source>
</evidence>
<dbReference type="GeneID" id="129323410"/>
<feature type="binding site" evidence="11">
    <location>
        <position position="337"/>
    </location>
    <ligand>
        <name>Zn(2+)</name>
        <dbReference type="ChEBI" id="CHEBI:29105"/>
        <note>catalytic</note>
    </ligand>
</feature>
<evidence type="ECO:0000256" key="11">
    <source>
        <dbReference type="PROSITE-ProRule" id="PRU00276"/>
    </source>
</evidence>
<keyword evidence="3" id="KW-0964">Secreted</keyword>
<keyword evidence="13" id="KW-0732">Signal</keyword>
<dbReference type="PRINTS" id="PR00289">
    <property type="entry name" value="DISINTEGRIN"/>
</dbReference>
<keyword evidence="12" id="KW-1133">Transmembrane helix</keyword>
<comment type="caution">
    <text evidence="11">Lacks conserved residue(s) required for the propagation of feature annotation.</text>
</comment>
<evidence type="ECO:0000256" key="6">
    <source>
        <dbReference type="ARBA" id="ARBA00022801"/>
    </source>
</evidence>
<feature type="signal peptide" evidence="13">
    <location>
        <begin position="1"/>
        <end position="20"/>
    </location>
</feature>
<proteinExistence type="predicted"/>
<gene>
    <name evidence="17" type="primary">LOC129323410</name>
</gene>
<dbReference type="KEGG" id="emc:129323410"/>
<dbReference type="GO" id="GO:0090729">
    <property type="term" value="F:toxin activity"/>
    <property type="evidence" value="ECO:0007669"/>
    <property type="project" value="UniProtKB-KW"/>
</dbReference>
<evidence type="ECO:0000313" key="16">
    <source>
        <dbReference type="Proteomes" id="UP001190640"/>
    </source>
</evidence>
<evidence type="ECO:0000256" key="3">
    <source>
        <dbReference type="ARBA" id="ARBA00022525"/>
    </source>
</evidence>
<dbReference type="Pfam" id="PF01562">
    <property type="entry name" value="Pep_M12B_propep"/>
    <property type="match status" value="1"/>
</dbReference>
<evidence type="ECO:0000256" key="4">
    <source>
        <dbReference type="ARBA" id="ARBA00022656"/>
    </source>
</evidence>
<keyword evidence="7 11" id="KW-0862">Zinc</keyword>
<organism evidence="16 17">
    <name type="scientific">Eublepharis macularius</name>
    <name type="common">Leopard gecko</name>
    <name type="synonym">Cyrtodactylus macularius</name>
    <dbReference type="NCBI Taxonomy" id="481883"/>
    <lineage>
        <taxon>Eukaryota</taxon>
        <taxon>Metazoa</taxon>
        <taxon>Chordata</taxon>
        <taxon>Craniata</taxon>
        <taxon>Vertebrata</taxon>
        <taxon>Euteleostomi</taxon>
        <taxon>Lepidosauria</taxon>
        <taxon>Squamata</taxon>
        <taxon>Bifurcata</taxon>
        <taxon>Gekkota</taxon>
        <taxon>Eublepharidae</taxon>
        <taxon>Eublepharinae</taxon>
        <taxon>Eublepharis</taxon>
    </lineage>
</organism>
<feature type="binding site" evidence="11">
    <location>
        <position position="333"/>
    </location>
    <ligand>
        <name>Zn(2+)</name>
        <dbReference type="ChEBI" id="CHEBI:29105"/>
        <note>catalytic</note>
    </ligand>
</feature>
<dbReference type="Gene3D" id="3.40.390.10">
    <property type="entry name" value="Collagenase (Catalytic Domain)"/>
    <property type="match status" value="1"/>
</dbReference>
<dbReference type="SMART" id="SM00050">
    <property type="entry name" value="DISIN"/>
    <property type="match status" value="1"/>
</dbReference>
<evidence type="ECO:0000256" key="9">
    <source>
        <dbReference type="ARBA" id="ARBA00023240"/>
    </source>
</evidence>
<sequence>MTTHLAWLLMLVLGNILTAGQIPPQGFRYASYEVIIPRRQNARYRQQDPKEVTYLLKIEGESHMVQLRRKRDLVPKHFPVFTYSKKGDIRVDYPFIRDDCFYDGLIHGRPHALVVLSTCSRGLRGLLRVENKTYEIKPIQTSSTFQHVVYRLEEEEEVIHMKCGLTVEKQHHQEAMIRKIENVATKSALKGSWWTHIRYAKIAVVVEHERYVQFGRNETVVAMQLLDIIHIANSLYEPLGIHVSLVGMEIWSEKNLIPIADTLDTVLDDFNQWRQNVLASRLEHDAGHLFIYKKFGTDLGLAYVAGMCTPDYASAVESYVAPILVSFATIFAHELGHNLGMRHDERHCVCDLPDCIMAKRHTLSHKFSNCSYNDYYTEITWGRKECMKIYPDTNKLYKLKYCGNKVVEHGEQCDCGSKLSCESDPCCQSDCMLRSGVTCAFGECCSKCQYLPAGTICRKSNSVCDLPEYCNGTSEWCPEDVYVQDGAPCQDGAYCYHGNCSTHKDQCKMIFGSQANVAAKSCFRELNARRDRFGNCGITTGSDFKECKVHDVFCGRIQCENINYLPSLEEHNTIIQTRINNRLCWGTDYHNGMGIADIGAVRDGTPCGKGMICINRECASVSLLNYDCNVTKCHKRGICNNHKHCHCDYGSAPPYCVGKGYGGSIDSGPPPPHKAVSAGTIGGIIILLGVATGTALGIYYRSRLMSCYRRLGGRLHPMA</sequence>
<reference evidence="17" key="1">
    <citation type="submission" date="2025-08" db="UniProtKB">
        <authorList>
            <consortium name="RefSeq"/>
        </authorList>
    </citation>
    <scope>IDENTIFICATION</scope>
    <source>
        <tissue evidence="17">Blood</tissue>
    </source>
</reference>
<dbReference type="AlphaFoldDB" id="A0AA97KPY8"/>
<feature type="binding site" evidence="11">
    <location>
        <position position="343"/>
    </location>
    <ligand>
        <name>Zn(2+)</name>
        <dbReference type="ChEBI" id="CHEBI:29105"/>
        <note>catalytic</note>
    </ligand>
</feature>
<evidence type="ECO:0000256" key="2">
    <source>
        <dbReference type="ARBA" id="ARBA00004613"/>
    </source>
</evidence>
<dbReference type="InterPro" id="IPR001590">
    <property type="entry name" value="Peptidase_M12B"/>
</dbReference>
<feature type="domain" description="Disintegrin" evidence="14">
    <location>
        <begin position="399"/>
        <end position="485"/>
    </location>
</feature>
<evidence type="ECO:0000256" key="12">
    <source>
        <dbReference type="SAM" id="Phobius"/>
    </source>
</evidence>
<dbReference type="FunFam" id="3.40.390.10:FF:000002">
    <property type="entry name" value="Disintegrin and metalloproteinase domain-containing protein 22"/>
    <property type="match status" value="1"/>
</dbReference>
<dbReference type="PROSITE" id="PS00427">
    <property type="entry name" value="DISINTEGRIN_1"/>
    <property type="match status" value="1"/>
</dbReference>
<evidence type="ECO:0000259" key="15">
    <source>
        <dbReference type="PROSITE" id="PS50215"/>
    </source>
</evidence>
<feature type="disulfide bond" evidence="10">
    <location>
        <begin position="457"/>
        <end position="477"/>
    </location>
</feature>
<dbReference type="FunFam" id="4.10.70.10:FF:000001">
    <property type="entry name" value="Disintegrin and metalloproteinase domain-containing protein 22"/>
    <property type="match status" value="1"/>
</dbReference>
<feature type="active site" evidence="11">
    <location>
        <position position="334"/>
    </location>
</feature>
<dbReference type="Pfam" id="PF01421">
    <property type="entry name" value="Reprolysin"/>
    <property type="match status" value="1"/>
</dbReference>
<keyword evidence="4" id="KW-0800">Toxin</keyword>